<protein>
    <submittedName>
        <fullName evidence="2">Nuclear transport factor 2 family protein</fullName>
    </submittedName>
</protein>
<proteinExistence type="predicted"/>
<sequence length="140" mass="15359">MTVTTDTIIEANKRIALEFLAASAIHDPAVVDRLMTEDSTYWVAGKPHLFPYAGVQTKTQIVAYMATPSIFPAGLKQTIGAVTAEADRVAVEVEVDGLTAAGRHYNNFYHYLFTFRGGRISGIKEYVDSYHAAEIFQGKA</sequence>
<organism evidence="2 3">
    <name type="scientific">Sphingomonas naphthae</name>
    <dbReference type="NCBI Taxonomy" id="1813468"/>
    <lineage>
        <taxon>Bacteria</taxon>
        <taxon>Pseudomonadati</taxon>
        <taxon>Pseudomonadota</taxon>
        <taxon>Alphaproteobacteria</taxon>
        <taxon>Sphingomonadales</taxon>
        <taxon>Sphingomonadaceae</taxon>
        <taxon>Sphingomonas</taxon>
    </lineage>
</organism>
<dbReference type="Gene3D" id="3.10.450.50">
    <property type="match status" value="1"/>
</dbReference>
<dbReference type="RefSeq" id="WP_273688679.1">
    <property type="nucleotide sequence ID" value="NZ_CP117411.1"/>
</dbReference>
<reference evidence="2 3" key="1">
    <citation type="submission" date="2023-02" db="EMBL/GenBank/DDBJ databases">
        <title>Genome sequence of Sphingomonas naphthae.</title>
        <authorList>
            <person name="Kim S."/>
            <person name="Heo J."/>
            <person name="Kwon S.-W."/>
        </authorList>
    </citation>
    <scope>NUCLEOTIDE SEQUENCE [LARGE SCALE GENOMIC DNA]</scope>
    <source>
        <strain evidence="2 3">KACC 18716</strain>
    </source>
</reference>
<feature type="domain" description="SnoaL-like" evidence="1">
    <location>
        <begin position="18"/>
        <end position="121"/>
    </location>
</feature>
<dbReference type="InterPro" id="IPR032710">
    <property type="entry name" value="NTF2-like_dom_sf"/>
</dbReference>
<dbReference type="EMBL" id="CP117411">
    <property type="protein sequence ID" value="WCT73993.1"/>
    <property type="molecule type" value="Genomic_DNA"/>
</dbReference>
<dbReference type="InterPro" id="IPR037401">
    <property type="entry name" value="SnoaL-like"/>
</dbReference>
<dbReference type="SUPFAM" id="SSF54427">
    <property type="entry name" value="NTF2-like"/>
    <property type="match status" value="1"/>
</dbReference>
<evidence type="ECO:0000259" key="1">
    <source>
        <dbReference type="Pfam" id="PF12680"/>
    </source>
</evidence>
<gene>
    <name evidence="2" type="ORF">PQ455_01795</name>
</gene>
<dbReference type="Proteomes" id="UP001220395">
    <property type="component" value="Chromosome"/>
</dbReference>
<name>A0ABY7TLS7_9SPHN</name>
<accession>A0ABY7TLS7</accession>
<dbReference type="Pfam" id="PF12680">
    <property type="entry name" value="SnoaL_2"/>
    <property type="match status" value="1"/>
</dbReference>
<evidence type="ECO:0000313" key="2">
    <source>
        <dbReference type="EMBL" id="WCT73993.1"/>
    </source>
</evidence>
<keyword evidence="3" id="KW-1185">Reference proteome</keyword>
<evidence type="ECO:0000313" key="3">
    <source>
        <dbReference type="Proteomes" id="UP001220395"/>
    </source>
</evidence>